<dbReference type="Proteomes" id="UP000887565">
    <property type="component" value="Unplaced"/>
</dbReference>
<feature type="region of interest" description="Disordered" evidence="1">
    <location>
        <begin position="1"/>
        <end position="37"/>
    </location>
</feature>
<feature type="compositionally biased region" description="Basic and acidic residues" evidence="1">
    <location>
        <begin position="1"/>
        <end position="18"/>
    </location>
</feature>
<evidence type="ECO:0000313" key="2">
    <source>
        <dbReference type="Proteomes" id="UP000887565"/>
    </source>
</evidence>
<reference evidence="3" key="1">
    <citation type="submission" date="2022-11" db="UniProtKB">
        <authorList>
            <consortium name="WormBaseParasite"/>
        </authorList>
    </citation>
    <scope>IDENTIFICATION</scope>
</reference>
<protein>
    <submittedName>
        <fullName evidence="3">Uncharacterized protein</fullName>
    </submittedName>
</protein>
<dbReference type="WBParaSite" id="nRc.2.0.1.t12596-RA">
    <property type="protein sequence ID" value="nRc.2.0.1.t12596-RA"/>
    <property type="gene ID" value="nRc.2.0.1.g12596"/>
</dbReference>
<organism evidence="2 3">
    <name type="scientific">Romanomermis culicivorax</name>
    <name type="common">Nematode worm</name>
    <dbReference type="NCBI Taxonomy" id="13658"/>
    <lineage>
        <taxon>Eukaryota</taxon>
        <taxon>Metazoa</taxon>
        <taxon>Ecdysozoa</taxon>
        <taxon>Nematoda</taxon>
        <taxon>Enoplea</taxon>
        <taxon>Dorylaimia</taxon>
        <taxon>Mermithida</taxon>
        <taxon>Mermithoidea</taxon>
        <taxon>Mermithidae</taxon>
        <taxon>Romanomermis</taxon>
    </lineage>
</organism>
<keyword evidence="2" id="KW-1185">Reference proteome</keyword>
<evidence type="ECO:0000256" key="1">
    <source>
        <dbReference type="SAM" id="MobiDB-lite"/>
    </source>
</evidence>
<evidence type="ECO:0000313" key="3">
    <source>
        <dbReference type="WBParaSite" id="nRc.2.0.1.t12596-RA"/>
    </source>
</evidence>
<dbReference type="AlphaFoldDB" id="A0A915IGY7"/>
<name>A0A915IGY7_ROMCU</name>
<sequence>MPSDAKKKRDQKKKDAAKNRSNPKPKGTAEASTSAACEVPENLEQQVQNGDILNGVAIKELSIT</sequence>
<accession>A0A915IGY7</accession>
<proteinExistence type="predicted"/>